<dbReference type="RefSeq" id="WP_108959551.1">
    <property type="nucleotide sequence ID" value="NZ_BFAZ01000009.1"/>
</dbReference>
<keyword evidence="1" id="KW-0449">Lipoprotein</keyword>
<dbReference type="InterPro" id="IPR025113">
    <property type="entry name" value="TRL-like"/>
</dbReference>
<dbReference type="Proteomes" id="UP000245206">
    <property type="component" value="Unassembled WGS sequence"/>
</dbReference>
<evidence type="ECO:0000313" key="1">
    <source>
        <dbReference type="EMBL" id="GBF42429.1"/>
    </source>
</evidence>
<comment type="caution">
    <text evidence="1">The sequence shown here is derived from an EMBL/GenBank/DDBJ whole genome shotgun (WGS) entry which is preliminary data.</text>
</comment>
<accession>A0A2P2DCR6</accession>
<reference evidence="2" key="1">
    <citation type="journal article" date="2019" name="Microbiol. Immunol.">
        <title>Molecular and phenotypic characterization of Leptospira johnsonii sp. nov., Leptospira ellinghausenii sp. nov. and Leptospira ryugenii sp. nov. isolated from soil and water in Japan.</title>
        <authorList>
            <person name="Masuzawa T."/>
            <person name="Saito M."/>
            <person name="Nakao R."/>
            <person name="Nikaido Y."/>
            <person name="Matsumoto M."/>
            <person name="Ogawa M."/>
            <person name="Yokoyama M."/>
            <person name="Hidaka Y."/>
            <person name="Tomita J."/>
            <person name="Sakakibara K."/>
            <person name="Suzuki K."/>
            <person name="Yasuda S."/>
            <person name="Sato H."/>
            <person name="Yamaguchi M."/>
            <person name="Yoshida S.I."/>
            <person name="Koizumi N."/>
            <person name="Kawamura Y."/>
        </authorList>
    </citation>
    <scope>NUCLEOTIDE SEQUENCE [LARGE SCALE GENOMIC DNA]</scope>
    <source>
        <strain evidence="2">E18</strain>
    </source>
</reference>
<protein>
    <submittedName>
        <fullName evidence="1">Lipoprotein</fullName>
    </submittedName>
</protein>
<gene>
    <name evidence="1" type="ORF">LPTSP2_17160</name>
</gene>
<dbReference type="AlphaFoldDB" id="A0A2P2DCR6"/>
<sequence>MCMAKKIYKFSIFSLFCLTYQCIPEYRVPFVSLVINETHSSRDGSQSGNPGIAASLAEGKILKVGRSCTNSYLYVNMYYFKRGGNIRDAAEKAGIKKISAVEFANKTIMGIFNEDCVQVWGE</sequence>
<keyword evidence="2" id="KW-1185">Reference proteome</keyword>
<dbReference type="EMBL" id="BFAZ01000009">
    <property type="protein sequence ID" value="GBF42429.1"/>
    <property type="molecule type" value="Genomic_DNA"/>
</dbReference>
<dbReference type="Pfam" id="PF13146">
    <property type="entry name" value="TRL"/>
    <property type="match status" value="1"/>
</dbReference>
<dbReference type="OrthoDB" id="344252at2"/>
<name>A0A2P2DCR6_9LEPT</name>
<organism evidence="1 2">
    <name type="scientific">Leptospira ellinghausenii</name>
    <dbReference type="NCBI Taxonomy" id="1917822"/>
    <lineage>
        <taxon>Bacteria</taxon>
        <taxon>Pseudomonadati</taxon>
        <taxon>Spirochaetota</taxon>
        <taxon>Spirochaetia</taxon>
        <taxon>Leptospirales</taxon>
        <taxon>Leptospiraceae</taxon>
        <taxon>Leptospira</taxon>
    </lineage>
</organism>
<evidence type="ECO:0000313" key="2">
    <source>
        <dbReference type="Proteomes" id="UP000245206"/>
    </source>
</evidence>
<proteinExistence type="predicted"/>